<organism evidence="1 2">
    <name type="scientific">Ilex paraguariensis</name>
    <name type="common">yerba mate</name>
    <dbReference type="NCBI Taxonomy" id="185542"/>
    <lineage>
        <taxon>Eukaryota</taxon>
        <taxon>Viridiplantae</taxon>
        <taxon>Streptophyta</taxon>
        <taxon>Embryophyta</taxon>
        <taxon>Tracheophyta</taxon>
        <taxon>Spermatophyta</taxon>
        <taxon>Magnoliopsida</taxon>
        <taxon>eudicotyledons</taxon>
        <taxon>Gunneridae</taxon>
        <taxon>Pentapetalae</taxon>
        <taxon>asterids</taxon>
        <taxon>campanulids</taxon>
        <taxon>Aquifoliales</taxon>
        <taxon>Aquifoliaceae</taxon>
        <taxon>Ilex</taxon>
    </lineage>
</organism>
<evidence type="ECO:0000313" key="2">
    <source>
        <dbReference type="Proteomes" id="UP001642360"/>
    </source>
</evidence>
<accession>A0ABC8SMZ0</accession>
<dbReference type="EMBL" id="CAUOFW020002981">
    <property type="protein sequence ID" value="CAK9157361.1"/>
    <property type="molecule type" value="Genomic_DNA"/>
</dbReference>
<gene>
    <name evidence="1" type="ORF">ILEXP_LOCUS25910</name>
</gene>
<comment type="caution">
    <text evidence="1">The sequence shown here is derived from an EMBL/GenBank/DDBJ whole genome shotgun (WGS) entry which is preliminary data.</text>
</comment>
<name>A0ABC8SMZ0_9AQUA</name>
<dbReference type="AlphaFoldDB" id="A0ABC8SMZ0"/>
<keyword evidence="2" id="KW-1185">Reference proteome</keyword>
<protein>
    <submittedName>
        <fullName evidence="1">Uncharacterized protein</fullName>
    </submittedName>
</protein>
<proteinExistence type="predicted"/>
<sequence length="126" mass="14605">MCIKDAPPHCHQSGQSIFNLIYDSTYIQSKSIIPKPAQYRFRIRNKACRSLCKSKYLYVGVKYIIIKGQPVWSVMKILSLNSSCRGLRLGWELFPQLALEQTKKVTIPRSEGQDGFRIYETRVRYG</sequence>
<reference evidence="1 2" key="1">
    <citation type="submission" date="2024-02" db="EMBL/GenBank/DDBJ databases">
        <authorList>
            <person name="Vignale AGUSTIN F."/>
            <person name="Sosa J E."/>
            <person name="Modenutti C."/>
        </authorList>
    </citation>
    <scope>NUCLEOTIDE SEQUENCE [LARGE SCALE GENOMIC DNA]</scope>
</reference>
<evidence type="ECO:0000313" key="1">
    <source>
        <dbReference type="EMBL" id="CAK9157361.1"/>
    </source>
</evidence>
<dbReference type="Proteomes" id="UP001642360">
    <property type="component" value="Unassembled WGS sequence"/>
</dbReference>